<dbReference type="InterPro" id="IPR046947">
    <property type="entry name" value="LytR-like"/>
</dbReference>
<dbReference type="PANTHER" id="PTHR37299">
    <property type="entry name" value="TRANSCRIPTIONAL REGULATOR-RELATED"/>
    <property type="match status" value="1"/>
</dbReference>
<evidence type="ECO:0000313" key="4">
    <source>
        <dbReference type="EMBL" id="KAA5536138.1"/>
    </source>
</evidence>
<dbReference type="Gene3D" id="3.40.50.2300">
    <property type="match status" value="1"/>
</dbReference>
<name>A0A5M6CLP0_9BACT</name>
<dbReference type="InterPro" id="IPR011006">
    <property type="entry name" value="CheY-like_superfamily"/>
</dbReference>
<dbReference type="Pfam" id="PF00072">
    <property type="entry name" value="Response_reg"/>
    <property type="match status" value="1"/>
</dbReference>
<dbReference type="RefSeq" id="WP_150030711.1">
    <property type="nucleotide sequence ID" value="NZ_VWSH01000001.1"/>
</dbReference>
<reference evidence="4 5" key="1">
    <citation type="submission" date="2019-09" db="EMBL/GenBank/DDBJ databases">
        <title>Genome sequence and assembly of Taibaiella sp.</title>
        <authorList>
            <person name="Chhetri G."/>
        </authorList>
    </citation>
    <scope>NUCLEOTIDE SEQUENCE [LARGE SCALE GENOMIC DNA]</scope>
    <source>
        <strain evidence="4 5">KVB11</strain>
    </source>
</reference>
<dbReference type="SMART" id="SM00448">
    <property type="entry name" value="REC"/>
    <property type="match status" value="1"/>
</dbReference>
<evidence type="ECO:0000256" key="1">
    <source>
        <dbReference type="PROSITE-ProRule" id="PRU00169"/>
    </source>
</evidence>
<feature type="domain" description="HTH LytTR-type" evidence="3">
    <location>
        <begin position="129"/>
        <end position="203"/>
    </location>
</feature>
<feature type="modified residue" description="4-aspartylphosphate" evidence="1">
    <location>
        <position position="54"/>
    </location>
</feature>
<keyword evidence="1" id="KW-0597">Phosphoprotein</keyword>
<dbReference type="InterPro" id="IPR007492">
    <property type="entry name" value="LytTR_DNA-bd_dom"/>
</dbReference>
<dbReference type="Proteomes" id="UP000323632">
    <property type="component" value="Unassembled WGS sequence"/>
</dbReference>
<dbReference type="AlphaFoldDB" id="A0A5M6CLP0"/>
<dbReference type="GO" id="GO:0003677">
    <property type="term" value="F:DNA binding"/>
    <property type="evidence" value="ECO:0007669"/>
    <property type="project" value="InterPro"/>
</dbReference>
<evidence type="ECO:0000313" key="5">
    <source>
        <dbReference type="Proteomes" id="UP000323632"/>
    </source>
</evidence>
<dbReference type="SUPFAM" id="SSF52172">
    <property type="entry name" value="CheY-like"/>
    <property type="match status" value="1"/>
</dbReference>
<feature type="domain" description="Response regulatory" evidence="2">
    <location>
        <begin position="3"/>
        <end position="114"/>
    </location>
</feature>
<protein>
    <submittedName>
        <fullName evidence="4">Response regulator transcription factor</fullName>
    </submittedName>
</protein>
<evidence type="ECO:0000259" key="2">
    <source>
        <dbReference type="PROSITE" id="PS50110"/>
    </source>
</evidence>
<dbReference type="GO" id="GO:0000156">
    <property type="term" value="F:phosphorelay response regulator activity"/>
    <property type="evidence" value="ECO:0007669"/>
    <property type="project" value="InterPro"/>
</dbReference>
<dbReference type="PROSITE" id="PS50930">
    <property type="entry name" value="HTH_LYTTR"/>
    <property type="match status" value="1"/>
</dbReference>
<dbReference type="PANTHER" id="PTHR37299:SF1">
    <property type="entry name" value="STAGE 0 SPORULATION PROTEIN A HOMOLOG"/>
    <property type="match status" value="1"/>
</dbReference>
<keyword evidence="5" id="KW-1185">Reference proteome</keyword>
<dbReference type="Pfam" id="PF04397">
    <property type="entry name" value="LytTR"/>
    <property type="match status" value="1"/>
</dbReference>
<sequence>MINCIIVEDEPLAQVRLQNYIKKLPSLNLSETFDNGMDALLYLKSNEVDLMFLDINIGELSGIQLLEATGIKSGVILTTAYHEYALKAYDLKVVDYLLKPYTFERFLQAVERVEDIVKKSEPVKNKSYIFVKTEYRLEKIPFSDILYIEGMRDYRRIHTIHKKIMTLQTFKEFELQIPSNIICRVHKSFMVSVDKIEAIEKDKIKIREKIIPISEMYKKDFFKLIQ</sequence>
<dbReference type="InterPro" id="IPR001789">
    <property type="entry name" value="Sig_transdc_resp-reg_receiver"/>
</dbReference>
<dbReference type="EMBL" id="VWSH01000001">
    <property type="protein sequence ID" value="KAA5536138.1"/>
    <property type="molecule type" value="Genomic_DNA"/>
</dbReference>
<proteinExistence type="predicted"/>
<dbReference type="Gene3D" id="2.40.50.1020">
    <property type="entry name" value="LytTr DNA-binding domain"/>
    <property type="match status" value="1"/>
</dbReference>
<evidence type="ECO:0000259" key="3">
    <source>
        <dbReference type="PROSITE" id="PS50930"/>
    </source>
</evidence>
<comment type="caution">
    <text evidence="4">The sequence shown here is derived from an EMBL/GenBank/DDBJ whole genome shotgun (WGS) entry which is preliminary data.</text>
</comment>
<organism evidence="4 5">
    <name type="scientific">Taibaiella lutea</name>
    <dbReference type="NCBI Taxonomy" id="2608001"/>
    <lineage>
        <taxon>Bacteria</taxon>
        <taxon>Pseudomonadati</taxon>
        <taxon>Bacteroidota</taxon>
        <taxon>Chitinophagia</taxon>
        <taxon>Chitinophagales</taxon>
        <taxon>Chitinophagaceae</taxon>
        <taxon>Taibaiella</taxon>
    </lineage>
</organism>
<dbReference type="SMART" id="SM00850">
    <property type="entry name" value="LytTR"/>
    <property type="match status" value="1"/>
</dbReference>
<accession>A0A5M6CLP0</accession>
<gene>
    <name evidence="4" type="ORF">F0919_00255</name>
</gene>
<dbReference type="PROSITE" id="PS50110">
    <property type="entry name" value="RESPONSE_REGULATORY"/>
    <property type="match status" value="1"/>
</dbReference>